<feature type="compositionally biased region" description="Basic and acidic residues" evidence="1">
    <location>
        <begin position="120"/>
        <end position="135"/>
    </location>
</feature>
<gene>
    <name evidence="2" type="ORF">THAOC_05992</name>
</gene>
<dbReference type="EMBL" id="AGNL01005769">
    <property type="protein sequence ID" value="EJK72474.1"/>
    <property type="molecule type" value="Genomic_DNA"/>
</dbReference>
<reference evidence="2 3" key="1">
    <citation type="journal article" date="2012" name="Genome Biol.">
        <title>Genome and low-iron response of an oceanic diatom adapted to chronic iron limitation.</title>
        <authorList>
            <person name="Lommer M."/>
            <person name="Specht M."/>
            <person name="Roy A.S."/>
            <person name="Kraemer L."/>
            <person name="Andreson R."/>
            <person name="Gutowska M.A."/>
            <person name="Wolf J."/>
            <person name="Bergner S.V."/>
            <person name="Schilhabel M.B."/>
            <person name="Klostermeier U.C."/>
            <person name="Beiko R.G."/>
            <person name="Rosenstiel P."/>
            <person name="Hippler M."/>
            <person name="Laroche J."/>
        </authorList>
    </citation>
    <scope>NUCLEOTIDE SEQUENCE [LARGE SCALE GENOMIC DNA]</scope>
    <source>
        <strain evidence="2 3">CCMP1005</strain>
    </source>
</reference>
<accession>K0T5Q5</accession>
<sequence>MKIEVPESAWKVALPRALGPGIMGRASERPGKARKACFHRKFGFCLRQKLPFTGKTRPAADLESCRAAPRGRRNGTKSSFPESSRRALQVTLDRRSSRRSTTREAAEEEEDARHVGAVSQDRRSFARGAREEETRGALQRRPKTDAARAGGTREEEDPRHTAAASMMP</sequence>
<dbReference type="Proteomes" id="UP000266841">
    <property type="component" value="Unassembled WGS sequence"/>
</dbReference>
<evidence type="ECO:0000256" key="1">
    <source>
        <dbReference type="SAM" id="MobiDB-lite"/>
    </source>
</evidence>
<evidence type="ECO:0000313" key="2">
    <source>
        <dbReference type="EMBL" id="EJK72474.1"/>
    </source>
</evidence>
<feature type="compositionally biased region" description="Basic and acidic residues" evidence="1">
    <location>
        <begin position="142"/>
        <end position="160"/>
    </location>
</feature>
<name>K0T5Q5_THAOC</name>
<organism evidence="2 3">
    <name type="scientific">Thalassiosira oceanica</name>
    <name type="common">Marine diatom</name>
    <dbReference type="NCBI Taxonomy" id="159749"/>
    <lineage>
        <taxon>Eukaryota</taxon>
        <taxon>Sar</taxon>
        <taxon>Stramenopiles</taxon>
        <taxon>Ochrophyta</taxon>
        <taxon>Bacillariophyta</taxon>
        <taxon>Coscinodiscophyceae</taxon>
        <taxon>Thalassiosirophycidae</taxon>
        <taxon>Thalassiosirales</taxon>
        <taxon>Thalassiosiraceae</taxon>
        <taxon>Thalassiosira</taxon>
    </lineage>
</organism>
<protein>
    <submittedName>
        <fullName evidence="2">Uncharacterized protein</fullName>
    </submittedName>
</protein>
<feature type="region of interest" description="Disordered" evidence="1">
    <location>
        <begin position="57"/>
        <end position="168"/>
    </location>
</feature>
<proteinExistence type="predicted"/>
<comment type="caution">
    <text evidence="2">The sequence shown here is derived from an EMBL/GenBank/DDBJ whole genome shotgun (WGS) entry which is preliminary data.</text>
</comment>
<keyword evidence="3" id="KW-1185">Reference proteome</keyword>
<evidence type="ECO:0000313" key="3">
    <source>
        <dbReference type="Proteomes" id="UP000266841"/>
    </source>
</evidence>
<dbReference type="AlphaFoldDB" id="K0T5Q5"/>